<gene>
    <name evidence="2" type="ORF">E2C01_077360</name>
</gene>
<reference evidence="2 3" key="1">
    <citation type="submission" date="2019-05" db="EMBL/GenBank/DDBJ databases">
        <title>Another draft genome of Portunus trituberculatus and its Hox gene families provides insights of decapod evolution.</title>
        <authorList>
            <person name="Jeong J.-H."/>
            <person name="Song I."/>
            <person name="Kim S."/>
            <person name="Choi T."/>
            <person name="Kim D."/>
            <person name="Ryu S."/>
            <person name="Kim W."/>
        </authorList>
    </citation>
    <scope>NUCLEOTIDE SEQUENCE [LARGE SCALE GENOMIC DNA]</scope>
    <source>
        <tissue evidence="2">Muscle</tissue>
    </source>
</reference>
<dbReference type="Proteomes" id="UP000324222">
    <property type="component" value="Unassembled WGS sequence"/>
</dbReference>
<sequence length="89" mass="10107">MITILPPPPPPPSHRHYHHHHHHHTASPRLLTMPTHSCTFSPTCRGSQTSDTPSRRHPRRRPQHAMGDRAPCIPPPCRLSVELPISPEH</sequence>
<evidence type="ECO:0000313" key="2">
    <source>
        <dbReference type="EMBL" id="MPC82681.1"/>
    </source>
</evidence>
<name>A0A5B7IB93_PORTR</name>
<proteinExistence type="predicted"/>
<feature type="compositionally biased region" description="Pro residues" evidence="1">
    <location>
        <begin position="1"/>
        <end position="12"/>
    </location>
</feature>
<feature type="compositionally biased region" description="Basic residues" evidence="1">
    <location>
        <begin position="13"/>
        <end position="26"/>
    </location>
</feature>
<comment type="caution">
    <text evidence="2">The sequence shown here is derived from an EMBL/GenBank/DDBJ whole genome shotgun (WGS) entry which is preliminary data.</text>
</comment>
<evidence type="ECO:0000313" key="3">
    <source>
        <dbReference type="Proteomes" id="UP000324222"/>
    </source>
</evidence>
<organism evidence="2 3">
    <name type="scientific">Portunus trituberculatus</name>
    <name type="common">Swimming crab</name>
    <name type="synonym">Neptunus trituberculatus</name>
    <dbReference type="NCBI Taxonomy" id="210409"/>
    <lineage>
        <taxon>Eukaryota</taxon>
        <taxon>Metazoa</taxon>
        <taxon>Ecdysozoa</taxon>
        <taxon>Arthropoda</taxon>
        <taxon>Crustacea</taxon>
        <taxon>Multicrustacea</taxon>
        <taxon>Malacostraca</taxon>
        <taxon>Eumalacostraca</taxon>
        <taxon>Eucarida</taxon>
        <taxon>Decapoda</taxon>
        <taxon>Pleocyemata</taxon>
        <taxon>Brachyura</taxon>
        <taxon>Eubrachyura</taxon>
        <taxon>Portunoidea</taxon>
        <taxon>Portunidae</taxon>
        <taxon>Portuninae</taxon>
        <taxon>Portunus</taxon>
    </lineage>
</organism>
<dbReference type="EMBL" id="VSRR010060427">
    <property type="protein sequence ID" value="MPC82681.1"/>
    <property type="molecule type" value="Genomic_DNA"/>
</dbReference>
<dbReference type="AlphaFoldDB" id="A0A5B7IB93"/>
<accession>A0A5B7IB93</accession>
<feature type="compositionally biased region" description="Polar residues" evidence="1">
    <location>
        <begin position="34"/>
        <end position="52"/>
    </location>
</feature>
<keyword evidence="3" id="KW-1185">Reference proteome</keyword>
<feature type="region of interest" description="Disordered" evidence="1">
    <location>
        <begin position="1"/>
        <end position="76"/>
    </location>
</feature>
<evidence type="ECO:0000256" key="1">
    <source>
        <dbReference type="SAM" id="MobiDB-lite"/>
    </source>
</evidence>
<protein>
    <submittedName>
        <fullName evidence="2">Uncharacterized protein</fullName>
    </submittedName>
</protein>